<organism evidence="2 3">
    <name type="scientific">Lentibacillus cibarius</name>
    <dbReference type="NCBI Taxonomy" id="2583219"/>
    <lineage>
        <taxon>Bacteria</taxon>
        <taxon>Bacillati</taxon>
        <taxon>Bacillota</taxon>
        <taxon>Bacilli</taxon>
        <taxon>Bacillales</taxon>
        <taxon>Bacillaceae</taxon>
        <taxon>Lentibacillus</taxon>
    </lineage>
</organism>
<dbReference type="AlphaFoldDB" id="A0A5S3QJS9"/>
<keyword evidence="1" id="KW-0812">Transmembrane</keyword>
<protein>
    <submittedName>
        <fullName evidence="2">Uncharacterized protein</fullName>
    </submittedName>
</protein>
<proteinExistence type="predicted"/>
<evidence type="ECO:0000256" key="1">
    <source>
        <dbReference type="SAM" id="Phobius"/>
    </source>
</evidence>
<evidence type="ECO:0000313" key="2">
    <source>
        <dbReference type="EMBL" id="TMN22115.1"/>
    </source>
</evidence>
<dbReference type="RefSeq" id="WP_138603023.1">
    <property type="nucleotide sequence ID" value="NZ_VCIA01000001.1"/>
</dbReference>
<keyword evidence="1" id="KW-0472">Membrane</keyword>
<dbReference type="Proteomes" id="UP000306980">
    <property type="component" value="Unassembled WGS sequence"/>
</dbReference>
<gene>
    <name evidence="2" type="ORF">FFL34_08240</name>
</gene>
<comment type="caution">
    <text evidence="2">The sequence shown here is derived from an EMBL/GenBank/DDBJ whole genome shotgun (WGS) entry which is preliminary data.</text>
</comment>
<dbReference type="OrthoDB" id="1910713at2"/>
<feature type="transmembrane region" description="Helical" evidence="1">
    <location>
        <begin position="6"/>
        <end position="26"/>
    </location>
</feature>
<reference evidence="2 3" key="1">
    <citation type="submission" date="2019-05" db="EMBL/GenBank/DDBJ databases">
        <title>Genomic analysis of Lentibacillus sp. NKC220-2.</title>
        <authorList>
            <person name="Oh Y.J."/>
        </authorList>
    </citation>
    <scope>NUCLEOTIDE SEQUENCE [LARGE SCALE GENOMIC DNA]</scope>
    <source>
        <strain evidence="2 3">NKC220-2</strain>
    </source>
</reference>
<sequence length="149" mass="16993">MDKKKLITAIIGFVLLIGVTMFAMNLETTASQEKQVDKFNDTFTGESEHWSAQLHVTGEKTYREGKDDDRAVFKLTYKGPIRELSSVNKLRYQYVMPTSSKEIKMTFDTPPENRVFTDSSSNLVKQDAMIKVSVQWGDHTETFTLRAEG</sequence>
<dbReference type="EMBL" id="VCIA01000001">
    <property type="protein sequence ID" value="TMN22115.1"/>
    <property type="molecule type" value="Genomic_DNA"/>
</dbReference>
<evidence type="ECO:0000313" key="3">
    <source>
        <dbReference type="Proteomes" id="UP000306980"/>
    </source>
</evidence>
<accession>A0A5S3QJS9</accession>
<keyword evidence="1" id="KW-1133">Transmembrane helix</keyword>
<name>A0A5S3QJS9_9BACI</name>